<reference evidence="1" key="1">
    <citation type="journal article" date="2014" name="Int. J. Syst. Evol. Microbiol.">
        <title>Complete genome sequence of Corynebacterium casei LMG S-19264T (=DSM 44701T), isolated from a smear-ripened cheese.</title>
        <authorList>
            <consortium name="US DOE Joint Genome Institute (JGI-PGF)"/>
            <person name="Walter F."/>
            <person name="Albersmeier A."/>
            <person name="Kalinowski J."/>
            <person name="Ruckert C."/>
        </authorList>
    </citation>
    <scope>NUCLEOTIDE SEQUENCE</scope>
    <source>
        <strain evidence="1">CGMCC 1.15533</strain>
    </source>
</reference>
<accession>A0A917A2K9</accession>
<evidence type="ECO:0000313" key="2">
    <source>
        <dbReference type="Proteomes" id="UP000660801"/>
    </source>
</evidence>
<proteinExistence type="predicted"/>
<name>A0A917A2K9_9STRE</name>
<sequence>MVLVLQSINLNQVKNKEKSSGELFWFHAERSVGNSFAYMFTEFKHEWYCPSGEMLRREGDLKNLGSMLELF</sequence>
<comment type="caution">
    <text evidence="1">The sequence shown here is derived from an EMBL/GenBank/DDBJ whole genome shotgun (WGS) entry which is preliminary data.</text>
</comment>
<reference evidence="1" key="2">
    <citation type="submission" date="2020-09" db="EMBL/GenBank/DDBJ databases">
        <authorList>
            <person name="Sun Q."/>
            <person name="Zhou Y."/>
        </authorList>
    </citation>
    <scope>NUCLEOTIDE SEQUENCE</scope>
    <source>
        <strain evidence="1">CGMCC 1.15533</strain>
    </source>
</reference>
<organism evidence="1 2">
    <name type="scientific">Streptococcus himalayensis</name>
    <dbReference type="NCBI Taxonomy" id="1888195"/>
    <lineage>
        <taxon>Bacteria</taxon>
        <taxon>Bacillati</taxon>
        <taxon>Bacillota</taxon>
        <taxon>Bacilli</taxon>
        <taxon>Lactobacillales</taxon>
        <taxon>Streptococcaceae</taxon>
        <taxon>Streptococcus</taxon>
    </lineage>
</organism>
<protein>
    <submittedName>
        <fullName evidence="1">Uncharacterized protein</fullName>
    </submittedName>
</protein>
<dbReference type="Proteomes" id="UP000660801">
    <property type="component" value="Unassembled WGS sequence"/>
</dbReference>
<gene>
    <name evidence="1" type="ORF">GCM10011510_00830</name>
</gene>
<dbReference type="AlphaFoldDB" id="A0A917A2K9"/>
<dbReference type="EMBL" id="BMJN01000001">
    <property type="protein sequence ID" value="GGE23586.1"/>
    <property type="molecule type" value="Genomic_DNA"/>
</dbReference>
<evidence type="ECO:0000313" key="1">
    <source>
        <dbReference type="EMBL" id="GGE23586.1"/>
    </source>
</evidence>
<keyword evidence="2" id="KW-1185">Reference proteome</keyword>